<feature type="region of interest" description="Disordered" evidence="1">
    <location>
        <begin position="35"/>
        <end position="58"/>
    </location>
</feature>
<feature type="compositionally biased region" description="Polar residues" evidence="1">
    <location>
        <begin position="40"/>
        <end position="58"/>
    </location>
</feature>
<gene>
    <name evidence="2" type="ORF">RchiOBHm_Chr1g0326091</name>
</gene>
<comment type="caution">
    <text evidence="2">The sequence shown here is derived from an EMBL/GenBank/DDBJ whole genome shotgun (WGS) entry which is preliminary data.</text>
</comment>
<protein>
    <submittedName>
        <fullName evidence="2">Uncharacterized protein</fullName>
    </submittedName>
</protein>
<accession>A0A2P6SA86</accession>
<dbReference type="EMBL" id="PDCK01000039">
    <property type="protein sequence ID" value="PRQ55574.1"/>
    <property type="molecule type" value="Genomic_DNA"/>
</dbReference>
<keyword evidence="3" id="KW-1185">Reference proteome</keyword>
<name>A0A2P6SA86_ROSCH</name>
<proteinExistence type="predicted"/>
<evidence type="ECO:0000256" key="1">
    <source>
        <dbReference type="SAM" id="MobiDB-lite"/>
    </source>
</evidence>
<sequence>MIYTHGGTFGMKKPKANSEVSVKIQLKEERRRKCAKEQKNGSMEVNAEFQTISSQGHV</sequence>
<reference evidence="2 3" key="1">
    <citation type="journal article" date="2018" name="Nat. Genet.">
        <title>The Rosa genome provides new insights in the design of modern roses.</title>
        <authorList>
            <person name="Bendahmane M."/>
        </authorList>
    </citation>
    <scope>NUCLEOTIDE SEQUENCE [LARGE SCALE GENOMIC DNA]</scope>
    <source>
        <strain evidence="3">cv. Old Blush</strain>
    </source>
</reference>
<dbReference type="AlphaFoldDB" id="A0A2P6SA86"/>
<evidence type="ECO:0000313" key="2">
    <source>
        <dbReference type="EMBL" id="PRQ55574.1"/>
    </source>
</evidence>
<dbReference type="Gramene" id="PRQ55574">
    <property type="protein sequence ID" value="PRQ55574"/>
    <property type="gene ID" value="RchiOBHm_Chr1g0326091"/>
</dbReference>
<organism evidence="2 3">
    <name type="scientific">Rosa chinensis</name>
    <name type="common">China rose</name>
    <dbReference type="NCBI Taxonomy" id="74649"/>
    <lineage>
        <taxon>Eukaryota</taxon>
        <taxon>Viridiplantae</taxon>
        <taxon>Streptophyta</taxon>
        <taxon>Embryophyta</taxon>
        <taxon>Tracheophyta</taxon>
        <taxon>Spermatophyta</taxon>
        <taxon>Magnoliopsida</taxon>
        <taxon>eudicotyledons</taxon>
        <taxon>Gunneridae</taxon>
        <taxon>Pentapetalae</taxon>
        <taxon>rosids</taxon>
        <taxon>fabids</taxon>
        <taxon>Rosales</taxon>
        <taxon>Rosaceae</taxon>
        <taxon>Rosoideae</taxon>
        <taxon>Rosoideae incertae sedis</taxon>
        <taxon>Rosa</taxon>
    </lineage>
</organism>
<evidence type="ECO:0000313" key="3">
    <source>
        <dbReference type="Proteomes" id="UP000238479"/>
    </source>
</evidence>
<feature type="region of interest" description="Disordered" evidence="1">
    <location>
        <begin position="1"/>
        <end position="20"/>
    </location>
</feature>
<dbReference type="Proteomes" id="UP000238479">
    <property type="component" value="Chromosome 1"/>
</dbReference>